<organism evidence="2 3">
    <name type="scientific">Serendipita indica (strain DSM 11827)</name>
    <name type="common">Root endophyte fungus</name>
    <name type="synonym">Piriformospora indica</name>
    <dbReference type="NCBI Taxonomy" id="1109443"/>
    <lineage>
        <taxon>Eukaryota</taxon>
        <taxon>Fungi</taxon>
        <taxon>Dikarya</taxon>
        <taxon>Basidiomycota</taxon>
        <taxon>Agaricomycotina</taxon>
        <taxon>Agaricomycetes</taxon>
        <taxon>Sebacinales</taxon>
        <taxon>Serendipitaceae</taxon>
        <taxon>Serendipita</taxon>
    </lineage>
</organism>
<keyword evidence="3" id="KW-1185">Reference proteome</keyword>
<sequence length="80" mass="8652">MAKRYVRSDTAYRETSSQCTTRRLADDQRASASSTSTLWGWEAESADQHPASPFRLTASPSARVGPSPPPTTPALEGDRA</sequence>
<dbReference type="Proteomes" id="UP000007148">
    <property type="component" value="Unassembled WGS sequence"/>
</dbReference>
<feature type="region of interest" description="Disordered" evidence="1">
    <location>
        <begin position="1"/>
        <end position="80"/>
    </location>
</feature>
<comment type="caution">
    <text evidence="2">The sequence shown here is derived from an EMBL/GenBank/DDBJ whole genome shotgun (WGS) entry which is preliminary data.</text>
</comment>
<accession>G4TS55</accession>
<dbReference type="EMBL" id="CAFZ01000284">
    <property type="protein sequence ID" value="CCA74148.1"/>
    <property type="molecule type" value="Genomic_DNA"/>
</dbReference>
<gene>
    <name evidence="2" type="ORF">PIIN_08102</name>
</gene>
<feature type="compositionally biased region" description="Basic and acidic residues" evidence="1">
    <location>
        <begin position="1"/>
        <end position="12"/>
    </location>
</feature>
<dbReference type="InParanoid" id="G4TS55"/>
<dbReference type="HOGENOM" id="CLU_2590639_0_0_1"/>
<evidence type="ECO:0000313" key="3">
    <source>
        <dbReference type="Proteomes" id="UP000007148"/>
    </source>
</evidence>
<name>G4TS55_SERID</name>
<proteinExistence type="predicted"/>
<reference evidence="2 3" key="1">
    <citation type="journal article" date="2011" name="PLoS Pathog.">
        <title>Endophytic Life Strategies Decoded by Genome and Transcriptome Analyses of the Mutualistic Root Symbiont Piriformospora indica.</title>
        <authorList>
            <person name="Zuccaro A."/>
            <person name="Lahrmann U."/>
            <person name="Guldener U."/>
            <person name="Langen G."/>
            <person name="Pfiffi S."/>
            <person name="Biedenkopf D."/>
            <person name="Wong P."/>
            <person name="Samans B."/>
            <person name="Grimm C."/>
            <person name="Basiewicz M."/>
            <person name="Murat C."/>
            <person name="Martin F."/>
            <person name="Kogel K.H."/>
        </authorList>
    </citation>
    <scope>NUCLEOTIDE SEQUENCE [LARGE SCALE GENOMIC DNA]</scope>
    <source>
        <strain evidence="2 3">DSM 11827</strain>
    </source>
</reference>
<evidence type="ECO:0000256" key="1">
    <source>
        <dbReference type="SAM" id="MobiDB-lite"/>
    </source>
</evidence>
<protein>
    <submittedName>
        <fullName evidence="2">Uncharacterized protein</fullName>
    </submittedName>
</protein>
<dbReference type="AlphaFoldDB" id="G4TS55"/>
<evidence type="ECO:0000313" key="2">
    <source>
        <dbReference type="EMBL" id="CCA74148.1"/>
    </source>
</evidence>